<name>A0ABI8AKU6_FELCA</name>
<feature type="coiled-coil region" evidence="3">
    <location>
        <begin position="157"/>
        <end position="187"/>
    </location>
</feature>
<dbReference type="Ensembl" id="ENSFCTT00005088641.1">
    <property type="protein sequence ID" value="ENSFCTP00005059770.1"/>
    <property type="gene ID" value="ENSFCTG00005031982.1"/>
</dbReference>
<dbReference type="Proteomes" id="UP000823872">
    <property type="component" value="Chromosome E1"/>
</dbReference>
<reference evidence="5" key="3">
    <citation type="submission" date="2025-09" db="UniProtKB">
        <authorList>
            <consortium name="Ensembl"/>
        </authorList>
    </citation>
    <scope>IDENTIFICATION</scope>
    <source>
        <strain evidence="5">breed Abyssinian</strain>
    </source>
</reference>
<feature type="region of interest" description="Disordered" evidence="4">
    <location>
        <begin position="427"/>
        <end position="463"/>
    </location>
</feature>
<feature type="coiled-coil region" evidence="3">
    <location>
        <begin position="244"/>
        <end position="302"/>
    </location>
</feature>
<keyword evidence="6" id="KW-1185">Reference proteome</keyword>
<dbReference type="GeneTree" id="ENSGT00390000018570"/>
<sequence>METRAWDPGMVVRSPLSTVVDFTFRPQPFWKHQLYSRLCSGTADTVTGIQRDIPSPWELTAWAGRQACKYFTAVQGDKCSKGVGGTEVAQGGWSAQPWRGRAGPRAHREFPLTSAPGSGGPRLPICPHLHPQSLQGCSEEGWPCPLKDPPMYVPHPTPRLTETIERLQAQVEELQAQVEQLRGLEQLRVRREKRERRRTIHTFPCLKELCTSPRCEDAFRLHSSSLELGPRPLEQENERLQTLVGVLRSQVGQERQRKERAEREYAAVLQEYAELERQLCEMEGCRLRVQELEADLLELQQMKQAKTYLLGREDHLAEALLAPLTQAPEADDPQPGSGDDSAAQDGVSSPAASPGHAVRKSCSDTALNAIVAKDPASRHAGNLTLHANSVRKRGMSILREVDEQYHALLEKYEELLSKCRQHGAGVRHAGVQTSRPISRDSSWRDLRGGEEGQGEARVGEKSLSQHVEAVDKRLEQSQPEYKALFKEIFSRIQKTKADINATKVKTHSSK</sequence>
<accession>A0ABI8AKU6</accession>
<gene>
    <name evidence="5" type="primary">CDR2L</name>
</gene>
<comment type="similarity">
    <text evidence="1">Belongs to the CDR2 family.</text>
</comment>
<evidence type="ECO:0000256" key="4">
    <source>
        <dbReference type="SAM" id="MobiDB-lite"/>
    </source>
</evidence>
<evidence type="ECO:0000256" key="2">
    <source>
        <dbReference type="ARBA" id="ARBA00023054"/>
    </source>
</evidence>
<evidence type="ECO:0000313" key="5">
    <source>
        <dbReference type="Ensembl" id="ENSFCTP00005059770.1"/>
    </source>
</evidence>
<feature type="region of interest" description="Disordered" evidence="4">
    <location>
        <begin position="327"/>
        <end position="360"/>
    </location>
</feature>
<evidence type="ECO:0000313" key="6">
    <source>
        <dbReference type="Proteomes" id="UP000823872"/>
    </source>
</evidence>
<keyword evidence="2 3" id="KW-0175">Coiled coil</keyword>
<evidence type="ECO:0000256" key="1">
    <source>
        <dbReference type="ARBA" id="ARBA00009019"/>
    </source>
</evidence>
<dbReference type="PANTHER" id="PTHR19232:SF10">
    <property type="entry name" value="CEREBELLAR DEGENERATION-RELATED PROTEIN 2-LIKE"/>
    <property type="match status" value="1"/>
</dbReference>
<reference evidence="5 6" key="1">
    <citation type="submission" date="2021-02" db="EMBL/GenBank/DDBJ databases">
        <title>Safari Cat Assemblies.</title>
        <authorList>
            <person name="Bredemeyer K.R."/>
            <person name="Murphy W.J."/>
        </authorList>
    </citation>
    <scope>NUCLEOTIDE SEQUENCE [LARGE SCALE GENOMIC DNA]</scope>
</reference>
<reference evidence="5" key="2">
    <citation type="submission" date="2025-08" db="UniProtKB">
        <authorList>
            <consortium name="Ensembl"/>
        </authorList>
    </citation>
    <scope>IDENTIFICATION</scope>
    <source>
        <strain evidence="5">breed Abyssinian</strain>
    </source>
</reference>
<dbReference type="InterPro" id="IPR026079">
    <property type="entry name" value="CDR2"/>
</dbReference>
<feature type="compositionally biased region" description="Basic and acidic residues" evidence="4">
    <location>
        <begin position="437"/>
        <end position="450"/>
    </location>
</feature>
<evidence type="ECO:0000256" key="3">
    <source>
        <dbReference type="SAM" id="Coils"/>
    </source>
</evidence>
<dbReference type="PANTHER" id="PTHR19232">
    <property type="entry name" value="CENTROCORTIN FAMILY MEMBER"/>
    <property type="match status" value="1"/>
</dbReference>
<protein>
    <submittedName>
        <fullName evidence="5">Cerebellar degeneration related protein 2 like</fullName>
    </submittedName>
</protein>
<organism evidence="5 6">
    <name type="scientific">Felis catus</name>
    <name type="common">Cat</name>
    <name type="synonym">Felis silvestris catus</name>
    <dbReference type="NCBI Taxonomy" id="9685"/>
    <lineage>
        <taxon>Eukaryota</taxon>
        <taxon>Metazoa</taxon>
        <taxon>Chordata</taxon>
        <taxon>Craniata</taxon>
        <taxon>Vertebrata</taxon>
        <taxon>Euteleostomi</taxon>
        <taxon>Mammalia</taxon>
        <taxon>Eutheria</taxon>
        <taxon>Laurasiatheria</taxon>
        <taxon>Carnivora</taxon>
        <taxon>Feliformia</taxon>
        <taxon>Felidae</taxon>
        <taxon>Felinae</taxon>
        <taxon>Felis</taxon>
    </lineage>
</organism>
<proteinExistence type="inferred from homology"/>